<feature type="domain" description="SHOCT" evidence="2">
    <location>
        <begin position="76"/>
        <end position="103"/>
    </location>
</feature>
<dbReference type="Proteomes" id="UP000295818">
    <property type="component" value="Unassembled WGS sequence"/>
</dbReference>
<evidence type="ECO:0000256" key="1">
    <source>
        <dbReference type="SAM" id="MobiDB-lite"/>
    </source>
</evidence>
<accession>A0ABY2BEI3</accession>
<proteinExistence type="predicted"/>
<name>A0ABY2BEI3_9ACTN</name>
<evidence type="ECO:0000313" key="5">
    <source>
        <dbReference type="Proteomes" id="UP000295818"/>
    </source>
</evidence>
<protein>
    <submittedName>
        <fullName evidence="4">Uncharacterized protein DUF3824</fullName>
    </submittedName>
</protein>
<dbReference type="Pfam" id="PF12868">
    <property type="entry name" value="DUF3824"/>
    <property type="match status" value="1"/>
</dbReference>
<sequence length="105" mass="10927">MPGLLRGIARTAAVAGTATVVAGRVQRHQASKFAQRDAETAAQRDQAYDEQVAPQESAAPPQDAAPPPAPAADPLDRLKTLGELKESGVLTEAEFQAQKAKILAG</sequence>
<evidence type="ECO:0000313" key="4">
    <source>
        <dbReference type="EMBL" id="TCO17919.1"/>
    </source>
</evidence>
<evidence type="ECO:0000259" key="3">
    <source>
        <dbReference type="Pfam" id="PF12868"/>
    </source>
</evidence>
<evidence type="ECO:0000259" key="2">
    <source>
        <dbReference type="Pfam" id="PF09851"/>
    </source>
</evidence>
<feature type="region of interest" description="Disordered" evidence="1">
    <location>
        <begin position="26"/>
        <end position="77"/>
    </location>
</feature>
<dbReference type="InterPro" id="IPR024436">
    <property type="entry name" value="DUF3824"/>
</dbReference>
<feature type="domain" description="DUF3824" evidence="3">
    <location>
        <begin position="6"/>
        <end position="68"/>
    </location>
</feature>
<keyword evidence="5" id="KW-1185">Reference proteome</keyword>
<organism evidence="4 5">
    <name type="scientific">Kribbella orskensis</name>
    <dbReference type="NCBI Taxonomy" id="2512216"/>
    <lineage>
        <taxon>Bacteria</taxon>
        <taxon>Bacillati</taxon>
        <taxon>Actinomycetota</taxon>
        <taxon>Actinomycetes</taxon>
        <taxon>Propionibacteriales</taxon>
        <taxon>Kribbellaceae</taxon>
        <taxon>Kribbella</taxon>
    </lineage>
</organism>
<dbReference type="EMBL" id="SLWM01000013">
    <property type="protein sequence ID" value="TCO17919.1"/>
    <property type="molecule type" value="Genomic_DNA"/>
</dbReference>
<comment type="caution">
    <text evidence="4">The sequence shown here is derived from an EMBL/GenBank/DDBJ whole genome shotgun (WGS) entry which is preliminary data.</text>
</comment>
<reference evidence="4 5" key="1">
    <citation type="journal article" date="2015" name="Stand. Genomic Sci.">
        <title>Genomic Encyclopedia of Bacterial and Archaeal Type Strains, Phase III: the genomes of soil and plant-associated and newly described type strains.</title>
        <authorList>
            <person name="Whitman W.B."/>
            <person name="Woyke T."/>
            <person name="Klenk H.P."/>
            <person name="Zhou Y."/>
            <person name="Lilburn T.G."/>
            <person name="Beck B.J."/>
            <person name="De Vos P."/>
            <person name="Vandamme P."/>
            <person name="Eisen J.A."/>
            <person name="Garrity G."/>
            <person name="Hugenholtz P."/>
            <person name="Kyrpides N.C."/>
        </authorList>
    </citation>
    <scope>NUCLEOTIDE SEQUENCE [LARGE SCALE GENOMIC DNA]</scope>
    <source>
        <strain evidence="4 5">VKM Ac-2538</strain>
    </source>
</reference>
<gene>
    <name evidence="4" type="ORF">EV644_113149</name>
</gene>
<feature type="compositionally biased region" description="Low complexity" evidence="1">
    <location>
        <begin position="53"/>
        <end position="62"/>
    </location>
</feature>
<dbReference type="RefSeq" id="WP_132192143.1">
    <property type="nucleotide sequence ID" value="NZ_SLWM01000013.1"/>
</dbReference>
<dbReference type="InterPro" id="IPR018649">
    <property type="entry name" value="SHOCT"/>
</dbReference>
<dbReference type="Pfam" id="PF09851">
    <property type="entry name" value="SHOCT"/>
    <property type="match status" value="1"/>
</dbReference>